<evidence type="ECO:0000259" key="3">
    <source>
        <dbReference type="PROSITE" id="PS50850"/>
    </source>
</evidence>
<keyword evidence="2" id="KW-0812">Transmembrane</keyword>
<evidence type="ECO:0000256" key="1">
    <source>
        <dbReference type="ARBA" id="ARBA00004141"/>
    </source>
</evidence>
<feature type="transmembrane region" description="Helical" evidence="2">
    <location>
        <begin position="137"/>
        <end position="159"/>
    </location>
</feature>
<dbReference type="PANTHER" id="PTHR11360">
    <property type="entry name" value="MONOCARBOXYLATE TRANSPORTER"/>
    <property type="match status" value="1"/>
</dbReference>
<dbReference type="InterPro" id="IPR036259">
    <property type="entry name" value="MFS_trans_sf"/>
</dbReference>
<dbReference type="KEGG" id="aplc:110978792"/>
<feature type="transmembrane region" description="Helical" evidence="2">
    <location>
        <begin position="336"/>
        <end position="360"/>
    </location>
</feature>
<dbReference type="OrthoDB" id="6499973at2759"/>
<feature type="transmembrane region" description="Helical" evidence="2">
    <location>
        <begin position="12"/>
        <end position="34"/>
    </location>
</feature>
<dbReference type="InterPro" id="IPR050327">
    <property type="entry name" value="Proton-linked_MCT"/>
</dbReference>
<dbReference type="SUPFAM" id="SSF103473">
    <property type="entry name" value="MFS general substrate transporter"/>
    <property type="match status" value="1"/>
</dbReference>
<dbReference type="Proteomes" id="UP000694845">
    <property type="component" value="Unplaced"/>
</dbReference>
<dbReference type="PANTHER" id="PTHR11360:SF303">
    <property type="entry name" value="MAJOR FACILITATOR SUPERFAMILY (MFS) PROFILE DOMAIN-CONTAINING PROTEIN"/>
    <property type="match status" value="1"/>
</dbReference>
<evidence type="ECO:0000256" key="2">
    <source>
        <dbReference type="SAM" id="Phobius"/>
    </source>
</evidence>
<gene>
    <name evidence="5" type="primary">LOC110978792</name>
</gene>
<sequence>MVARRFSRSIAAATSVFVMYFLVSMTGKALGMLLVPLRDDFGVDTWVVGTVFALVDSVSDLTGPIASFTGKKFGNRLGTIAGGCMVVAGFVVSSLASKFLYVALSISFFVALGISLTQVLTVVSLGQHFNNNNNRGFALALGIGKSAVSISLVCSPPLIKLFIDTYGWRATMLLQGSICAHYVVSGVLLGNPSQEGVPDGTRPDYERLPDDCPSCDSNEGKCVSTLRALGRKMGRALDWSPMTESDFWMITVILVMCKTNKNAWIIYFVPAALRKGFTLESAAVMVTVAGIGGLAGTFLASFVVYTEKLTTTAATVVATILAALPHIVNCWMVTDWLLMANAFVLLTGVGAVFTLVAVMLKEYLGQDRLAQAMGWSNFFAGLFRCLGGFIPGFVYDHTGSYDFGFAVIGILQLIVMVPLLLKSLRSCR</sequence>
<keyword evidence="2" id="KW-0472">Membrane</keyword>
<keyword evidence="4" id="KW-1185">Reference proteome</keyword>
<organism evidence="4 5">
    <name type="scientific">Acanthaster planci</name>
    <name type="common">Crown-of-thorns starfish</name>
    <dbReference type="NCBI Taxonomy" id="133434"/>
    <lineage>
        <taxon>Eukaryota</taxon>
        <taxon>Metazoa</taxon>
        <taxon>Echinodermata</taxon>
        <taxon>Eleutherozoa</taxon>
        <taxon>Asterozoa</taxon>
        <taxon>Asteroidea</taxon>
        <taxon>Valvatacea</taxon>
        <taxon>Valvatida</taxon>
        <taxon>Acanthasteridae</taxon>
        <taxon>Acanthaster</taxon>
    </lineage>
</organism>
<dbReference type="GeneID" id="110978792"/>
<feature type="transmembrane region" description="Helical" evidence="2">
    <location>
        <begin position="102"/>
        <end position="125"/>
    </location>
</feature>
<proteinExistence type="predicted"/>
<feature type="domain" description="Major facilitator superfamily (MFS) profile" evidence="3">
    <location>
        <begin position="12"/>
        <end position="427"/>
    </location>
</feature>
<dbReference type="OMA" id="GSICAHY"/>
<feature type="transmembrane region" description="Helical" evidence="2">
    <location>
        <begin position="401"/>
        <end position="421"/>
    </location>
</feature>
<reference evidence="5" key="1">
    <citation type="submission" date="2025-08" db="UniProtKB">
        <authorList>
            <consortium name="RefSeq"/>
        </authorList>
    </citation>
    <scope>IDENTIFICATION</scope>
</reference>
<keyword evidence="2" id="KW-1133">Transmembrane helix</keyword>
<feature type="transmembrane region" description="Helical" evidence="2">
    <location>
        <begin position="282"/>
        <end position="305"/>
    </location>
</feature>
<evidence type="ECO:0000313" key="4">
    <source>
        <dbReference type="Proteomes" id="UP000694845"/>
    </source>
</evidence>
<accession>A0A8B7YB29</accession>
<protein>
    <submittedName>
        <fullName evidence="5">Monocarboxylate transporter 9-like</fullName>
    </submittedName>
</protein>
<dbReference type="GO" id="GO:0016020">
    <property type="term" value="C:membrane"/>
    <property type="evidence" value="ECO:0007669"/>
    <property type="project" value="UniProtKB-SubCell"/>
</dbReference>
<dbReference type="AlphaFoldDB" id="A0A8B7YB29"/>
<dbReference type="InterPro" id="IPR011701">
    <property type="entry name" value="MFS"/>
</dbReference>
<evidence type="ECO:0000313" key="5">
    <source>
        <dbReference type="RefSeq" id="XP_022089767.1"/>
    </source>
</evidence>
<dbReference type="PROSITE" id="PS50850">
    <property type="entry name" value="MFS"/>
    <property type="match status" value="1"/>
</dbReference>
<dbReference type="GO" id="GO:0008028">
    <property type="term" value="F:monocarboxylic acid transmembrane transporter activity"/>
    <property type="evidence" value="ECO:0007669"/>
    <property type="project" value="TreeGrafter"/>
</dbReference>
<dbReference type="RefSeq" id="XP_022089767.1">
    <property type="nucleotide sequence ID" value="XM_022234075.1"/>
</dbReference>
<feature type="transmembrane region" description="Helical" evidence="2">
    <location>
        <begin position="372"/>
        <end position="395"/>
    </location>
</feature>
<name>A0A8B7YB29_ACAPL</name>
<feature type="transmembrane region" description="Helical" evidence="2">
    <location>
        <begin position="247"/>
        <end position="270"/>
    </location>
</feature>
<dbReference type="InterPro" id="IPR020846">
    <property type="entry name" value="MFS_dom"/>
</dbReference>
<feature type="transmembrane region" description="Helical" evidence="2">
    <location>
        <begin position="77"/>
        <end position="96"/>
    </location>
</feature>
<dbReference type="Pfam" id="PF07690">
    <property type="entry name" value="MFS_1"/>
    <property type="match status" value="1"/>
</dbReference>
<comment type="subcellular location">
    <subcellularLocation>
        <location evidence="1">Membrane</location>
        <topology evidence="1">Multi-pass membrane protein</topology>
    </subcellularLocation>
</comment>
<dbReference type="Gene3D" id="1.20.1250.20">
    <property type="entry name" value="MFS general substrate transporter like domains"/>
    <property type="match status" value="1"/>
</dbReference>